<dbReference type="SUPFAM" id="SSF56801">
    <property type="entry name" value="Acetyl-CoA synthetase-like"/>
    <property type="match status" value="1"/>
</dbReference>
<keyword evidence="1 5" id="KW-0474">Menaquinone biosynthesis</keyword>
<dbReference type="PROSITE" id="PS00455">
    <property type="entry name" value="AMP_BINDING"/>
    <property type="match status" value="1"/>
</dbReference>
<sequence>MEIPSFLPKRAALTPASLALVTETVSWTFKTLHDRAAKIASALHVLREGKGTRVACLVENVPETVPFIHACQYTETVAVLLNTRLSERELQWQINEANCCMIVYTEGLADVAIRISKAIKLEAKCIDQLANEEDASSFFSPRAIDLKTPATIMFTSGTTGSPKGVLLTWRNHYFSAINASFQAPLSSAHTWLTSLPLYHVSGFSSLIKSALFGNAIYLSKRFDSEAVWRLIQTKEISHISVVTKMLSDLLSHSEGEKVPSSLLHVLLGGGPVSASVLQKAEKLGWPISVSYGLTETASQAVSSAIADGPPQGSSGKAMSMNELYILNNDGKEASVLEPGEIFIKGPTVTEGYINSSVVIDNRFGFPTGDIGYLDEKQFLFVLDRRSDLLISGGENVYPAEIEHVLEDHPDVVSCGVTKKSDDKWGEVPVAYIVFLEGKTVRSSKLRDWCGLSLATYKIPKEFREIKDLPRNSTGKLQRHRLVGLPSKELED</sequence>
<dbReference type="RefSeq" id="WP_133580128.1">
    <property type="nucleotide sequence ID" value="NZ_SNYJ01000006.1"/>
</dbReference>
<evidence type="ECO:0000256" key="4">
    <source>
        <dbReference type="ARBA" id="ARBA00022840"/>
    </source>
</evidence>
<comment type="pathway">
    <text evidence="5">Quinol/quinone metabolism; menaquinone biosynthesis.</text>
</comment>
<dbReference type="InterPro" id="IPR045851">
    <property type="entry name" value="AMP-bd_C_sf"/>
</dbReference>
<comment type="caution">
    <text evidence="8">The sequence shown here is derived from an EMBL/GenBank/DDBJ whole genome shotgun (WGS) entry which is preliminary data.</text>
</comment>
<reference evidence="8 9" key="1">
    <citation type="submission" date="2019-03" db="EMBL/GenBank/DDBJ databases">
        <title>Genomic Encyclopedia of Type Strains, Phase IV (KMG-IV): sequencing the most valuable type-strain genomes for metagenomic binning, comparative biology and taxonomic classification.</title>
        <authorList>
            <person name="Goeker M."/>
        </authorList>
    </citation>
    <scope>NUCLEOTIDE SEQUENCE [LARGE SCALE GENOMIC DNA]</scope>
    <source>
        <strain evidence="8 9">DSM 28697</strain>
    </source>
</reference>
<dbReference type="GO" id="GO:0009234">
    <property type="term" value="P:menaquinone biosynthetic process"/>
    <property type="evidence" value="ECO:0007669"/>
    <property type="project" value="UniProtKB-UniRule"/>
</dbReference>
<dbReference type="Gene3D" id="3.30.300.30">
    <property type="match status" value="1"/>
</dbReference>
<dbReference type="HAMAP" id="MF_00731">
    <property type="entry name" value="MenE"/>
    <property type="match status" value="1"/>
</dbReference>
<evidence type="ECO:0000256" key="2">
    <source>
        <dbReference type="ARBA" id="ARBA00022598"/>
    </source>
</evidence>
<dbReference type="UniPathway" id="UPA01057">
    <property type="reaction ID" value="UER00166"/>
</dbReference>
<dbReference type="InterPro" id="IPR010192">
    <property type="entry name" value="MenE"/>
</dbReference>
<dbReference type="EC" id="6.2.1.26" evidence="5"/>
<evidence type="ECO:0000256" key="3">
    <source>
        <dbReference type="ARBA" id="ARBA00022741"/>
    </source>
</evidence>
<keyword evidence="3 5" id="KW-0547">Nucleotide-binding</keyword>
<dbReference type="PANTHER" id="PTHR43201">
    <property type="entry name" value="ACYL-COA SYNTHETASE"/>
    <property type="match status" value="1"/>
</dbReference>
<keyword evidence="9" id="KW-1185">Reference proteome</keyword>
<evidence type="ECO:0000256" key="5">
    <source>
        <dbReference type="HAMAP-Rule" id="MF_00731"/>
    </source>
</evidence>
<dbReference type="AlphaFoldDB" id="A0A4R6U4A1"/>
<dbReference type="Pfam" id="PF13193">
    <property type="entry name" value="AMP-binding_C"/>
    <property type="match status" value="1"/>
</dbReference>
<evidence type="ECO:0000256" key="1">
    <source>
        <dbReference type="ARBA" id="ARBA00022428"/>
    </source>
</evidence>
<comment type="function">
    <text evidence="5">Converts 2-succinylbenzoate (OSB) to 2-succinylbenzoyl-CoA (OSB-CoA).</text>
</comment>
<evidence type="ECO:0000313" key="9">
    <source>
        <dbReference type="Proteomes" id="UP000295632"/>
    </source>
</evidence>
<dbReference type="PANTHER" id="PTHR43201:SF5">
    <property type="entry name" value="MEDIUM-CHAIN ACYL-COA LIGASE ACSF2, MITOCHONDRIAL"/>
    <property type="match status" value="1"/>
</dbReference>
<feature type="domain" description="AMP-dependent synthetase/ligase" evidence="6">
    <location>
        <begin position="9"/>
        <end position="352"/>
    </location>
</feature>
<gene>
    <name evidence="5" type="primary">menE</name>
    <name evidence="8" type="ORF">EV213_10618</name>
</gene>
<dbReference type="GO" id="GO:0008756">
    <property type="term" value="F:o-succinylbenzoate-CoA ligase activity"/>
    <property type="evidence" value="ECO:0007669"/>
    <property type="project" value="UniProtKB-UniRule"/>
</dbReference>
<comment type="catalytic activity">
    <reaction evidence="5">
        <text>2-succinylbenzoate + ATP + CoA = 2-succinylbenzoyl-CoA + AMP + diphosphate</text>
        <dbReference type="Rhea" id="RHEA:17009"/>
        <dbReference type="ChEBI" id="CHEBI:18325"/>
        <dbReference type="ChEBI" id="CHEBI:30616"/>
        <dbReference type="ChEBI" id="CHEBI:33019"/>
        <dbReference type="ChEBI" id="CHEBI:57287"/>
        <dbReference type="ChEBI" id="CHEBI:57364"/>
        <dbReference type="ChEBI" id="CHEBI:456215"/>
        <dbReference type="EC" id="6.2.1.26"/>
    </reaction>
</comment>
<evidence type="ECO:0000259" key="6">
    <source>
        <dbReference type="Pfam" id="PF00501"/>
    </source>
</evidence>
<organism evidence="8 9">
    <name type="scientific">Aureibacillus halotolerans</name>
    <dbReference type="NCBI Taxonomy" id="1508390"/>
    <lineage>
        <taxon>Bacteria</taxon>
        <taxon>Bacillati</taxon>
        <taxon>Bacillota</taxon>
        <taxon>Bacilli</taxon>
        <taxon>Bacillales</taxon>
        <taxon>Bacillaceae</taxon>
        <taxon>Aureibacillus</taxon>
    </lineage>
</organism>
<feature type="domain" description="AMP-binding enzyme C-terminal" evidence="7">
    <location>
        <begin position="400"/>
        <end position="475"/>
    </location>
</feature>
<dbReference type="GO" id="GO:0031956">
    <property type="term" value="F:medium-chain fatty acid-CoA ligase activity"/>
    <property type="evidence" value="ECO:0007669"/>
    <property type="project" value="TreeGrafter"/>
</dbReference>
<dbReference type="Gene3D" id="3.40.50.12780">
    <property type="entry name" value="N-terminal domain of ligase-like"/>
    <property type="match status" value="1"/>
</dbReference>
<dbReference type="UniPathway" id="UPA00079"/>
<evidence type="ECO:0000313" key="8">
    <source>
        <dbReference type="EMBL" id="TDQ40302.1"/>
    </source>
</evidence>
<protein>
    <recommendedName>
        <fullName evidence="5">2-succinylbenzoate--CoA ligase</fullName>
        <ecNumber evidence="5">6.2.1.26</ecNumber>
    </recommendedName>
    <alternativeName>
        <fullName evidence="5">o-succinylbenzoyl-CoA synthetase</fullName>
        <shortName evidence="5">OSB-CoA synthetase</shortName>
    </alternativeName>
</protein>
<dbReference type="GO" id="GO:0005524">
    <property type="term" value="F:ATP binding"/>
    <property type="evidence" value="ECO:0007669"/>
    <property type="project" value="UniProtKB-KW"/>
</dbReference>
<dbReference type="InterPro" id="IPR000873">
    <property type="entry name" value="AMP-dep_synth/lig_dom"/>
</dbReference>
<dbReference type="NCBIfam" id="TIGR01923">
    <property type="entry name" value="menE"/>
    <property type="match status" value="1"/>
</dbReference>
<dbReference type="Proteomes" id="UP000295632">
    <property type="component" value="Unassembled WGS sequence"/>
</dbReference>
<proteinExistence type="inferred from homology"/>
<dbReference type="Pfam" id="PF00501">
    <property type="entry name" value="AMP-binding"/>
    <property type="match status" value="1"/>
</dbReference>
<dbReference type="OrthoDB" id="9762242at2"/>
<keyword evidence="4 5" id="KW-0067">ATP-binding</keyword>
<dbReference type="EMBL" id="SNYJ01000006">
    <property type="protein sequence ID" value="TDQ40302.1"/>
    <property type="molecule type" value="Genomic_DNA"/>
</dbReference>
<accession>A0A4R6U4A1</accession>
<comment type="pathway">
    <text evidence="5">Quinol/quinone metabolism; 1,4-dihydroxy-2-naphthoate biosynthesis; 1,4-dihydroxy-2-naphthoate from chorismate: step 5/7.</text>
</comment>
<dbReference type="GO" id="GO:0006631">
    <property type="term" value="P:fatty acid metabolic process"/>
    <property type="evidence" value="ECO:0007669"/>
    <property type="project" value="TreeGrafter"/>
</dbReference>
<dbReference type="InterPro" id="IPR042099">
    <property type="entry name" value="ANL_N_sf"/>
</dbReference>
<dbReference type="InterPro" id="IPR020845">
    <property type="entry name" value="AMP-binding_CS"/>
</dbReference>
<comment type="similarity">
    <text evidence="5">Belongs to the ATP-dependent AMP-binding enzyme family. MenE subfamily.</text>
</comment>
<name>A0A4R6U4A1_9BACI</name>
<evidence type="ECO:0000259" key="7">
    <source>
        <dbReference type="Pfam" id="PF13193"/>
    </source>
</evidence>
<keyword evidence="2 5" id="KW-0436">Ligase</keyword>
<dbReference type="InterPro" id="IPR025110">
    <property type="entry name" value="AMP-bd_C"/>
</dbReference>